<evidence type="ECO:0000256" key="1">
    <source>
        <dbReference type="ARBA" id="ARBA00023242"/>
    </source>
</evidence>
<evidence type="ECO:0000259" key="3">
    <source>
        <dbReference type="Pfam" id="PF04621"/>
    </source>
</evidence>
<dbReference type="Proteomes" id="UP000001075">
    <property type="component" value="Unassembled WGS sequence"/>
</dbReference>
<keyword evidence="1" id="KW-0539">Nucleus</keyword>
<proteinExistence type="predicted"/>
<evidence type="ECO:0000313" key="5">
    <source>
        <dbReference type="Proteomes" id="UP000001075"/>
    </source>
</evidence>
<dbReference type="eggNOG" id="KOG3806">
    <property type="taxonomic scope" value="Eukaryota"/>
</dbReference>
<name>G3IQ55_CRIGR</name>
<evidence type="ECO:0000256" key="2">
    <source>
        <dbReference type="SAM" id="MobiDB-lite"/>
    </source>
</evidence>
<dbReference type="InterPro" id="IPR006715">
    <property type="entry name" value="ETS_PEA3_N"/>
</dbReference>
<gene>
    <name evidence="4" type="ORF">I79_026146</name>
</gene>
<feature type="domain" description="PEA3-type ETS-domain transcription factor N-terminal" evidence="3">
    <location>
        <begin position="1"/>
        <end position="81"/>
    </location>
</feature>
<accession>G3IQ55</accession>
<protein>
    <submittedName>
        <fullName evidence="4">ETS translocation variant 4</fullName>
    </submittedName>
</protein>
<reference evidence="5" key="1">
    <citation type="journal article" date="2011" name="Nat. Biotechnol.">
        <title>The genomic sequence of the Chinese hamster ovary (CHO)-K1 cell line.</title>
        <authorList>
            <person name="Xu X."/>
            <person name="Nagarajan H."/>
            <person name="Lewis N.E."/>
            <person name="Pan S."/>
            <person name="Cai Z."/>
            <person name="Liu X."/>
            <person name="Chen W."/>
            <person name="Xie M."/>
            <person name="Wang W."/>
            <person name="Hammond S."/>
            <person name="Andersen M.R."/>
            <person name="Neff N."/>
            <person name="Passarelli B."/>
            <person name="Koh W."/>
            <person name="Fan H.C."/>
            <person name="Wang J."/>
            <person name="Gui Y."/>
            <person name="Lee K.H."/>
            <person name="Betenbaugh M.J."/>
            <person name="Quake S.R."/>
            <person name="Famili I."/>
            <person name="Palsson B.O."/>
            <person name="Wang J."/>
        </authorList>
    </citation>
    <scope>NUCLEOTIDE SEQUENCE [LARGE SCALE GENOMIC DNA]</scope>
    <source>
        <strain evidence="5">CHO K1 cell line</strain>
    </source>
</reference>
<dbReference type="STRING" id="10029.G3IQ55"/>
<dbReference type="Pfam" id="PF04621">
    <property type="entry name" value="ETS_PEA3_N"/>
    <property type="match status" value="1"/>
</dbReference>
<dbReference type="PaxDb" id="10029-XP_007606393.1"/>
<dbReference type="GO" id="GO:0003700">
    <property type="term" value="F:DNA-binding transcription factor activity"/>
    <property type="evidence" value="ECO:0007669"/>
    <property type="project" value="InterPro"/>
</dbReference>
<organism evidence="4 5">
    <name type="scientific">Cricetulus griseus</name>
    <name type="common">Chinese hamster</name>
    <name type="synonym">Cricetulus barabensis griseus</name>
    <dbReference type="NCBI Taxonomy" id="10029"/>
    <lineage>
        <taxon>Eukaryota</taxon>
        <taxon>Metazoa</taxon>
        <taxon>Chordata</taxon>
        <taxon>Craniata</taxon>
        <taxon>Vertebrata</taxon>
        <taxon>Euteleostomi</taxon>
        <taxon>Mammalia</taxon>
        <taxon>Eutheria</taxon>
        <taxon>Euarchontoglires</taxon>
        <taxon>Glires</taxon>
        <taxon>Rodentia</taxon>
        <taxon>Myomorpha</taxon>
        <taxon>Muroidea</taxon>
        <taxon>Cricetidae</taxon>
        <taxon>Cricetinae</taxon>
        <taxon>Cricetulus</taxon>
    </lineage>
</organism>
<sequence length="95" mass="10717">MCHSFTSPQGGGREPLPAPYQHQLSEPCPPYPQQSFKQEYHDPLYEQAGQPAATQGGVSGHRYPGAGVVIKQERTDFAYDSGKRLLWGFQEFFWD</sequence>
<dbReference type="GO" id="GO:0005634">
    <property type="term" value="C:nucleus"/>
    <property type="evidence" value="ECO:0007669"/>
    <property type="project" value="InterPro"/>
</dbReference>
<dbReference type="AlphaFoldDB" id="G3IQ55"/>
<dbReference type="InParanoid" id="G3IQ55"/>
<dbReference type="EMBL" id="JH026298">
    <property type="protein sequence ID" value="EGV91221.1"/>
    <property type="molecule type" value="Genomic_DNA"/>
</dbReference>
<evidence type="ECO:0000313" key="4">
    <source>
        <dbReference type="EMBL" id="EGV91221.1"/>
    </source>
</evidence>
<feature type="region of interest" description="Disordered" evidence="2">
    <location>
        <begin position="1"/>
        <end position="64"/>
    </location>
</feature>